<evidence type="ECO:0000313" key="1">
    <source>
        <dbReference type="EMBL" id="HIU98864.1"/>
    </source>
</evidence>
<evidence type="ECO:0008006" key="3">
    <source>
        <dbReference type="Google" id="ProtNLM"/>
    </source>
</evidence>
<dbReference type="Gene3D" id="3.90.470.20">
    <property type="entry name" value="4'-phosphopantetheinyl transferase domain"/>
    <property type="match status" value="1"/>
</dbReference>
<comment type="caution">
    <text evidence="1">The sequence shown here is derived from an EMBL/GenBank/DDBJ whole genome shotgun (WGS) entry which is preliminary data.</text>
</comment>
<dbReference type="AlphaFoldDB" id="A0A9D1N9S3"/>
<dbReference type="GO" id="GO:0000287">
    <property type="term" value="F:magnesium ion binding"/>
    <property type="evidence" value="ECO:0007669"/>
    <property type="project" value="InterPro"/>
</dbReference>
<dbReference type="SUPFAM" id="SSF56214">
    <property type="entry name" value="4'-phosphopantetheinyl transferase"/>
    <property type="match status" value="2"/>
</dbReference>
<dbReference type="InterPro" id="IPR037143">
    <property type="entry name" value="4-PPantetheinyl_Trfase_dom_sf"/>
</dbReference>
<dbReference type="Proteomes" id="UP000886857">
    <property type="component" value="Unassembled WGS sequence"/>
</dbReference>
<proteinExistence type="predicted"/>
<sequence>MILFFAQGECDSDAFVTYCYERYAELVPGLPASTEIVRVPGEKPRLTAEGVHFSLSHSHGVMMAGFSDAEIGVDIEKVRPVRRERFAFVDAADERDFFAKWTERESYLKYTGAGLKDFRAPIPQGAHFEHFDVFDGYDACVCAPRQDIIAYLLDISEISG</sequence>
<protein>
    <recommendedName>
        <fullName evidence="3">4'-phosphopantetheinyl transferase domain-containing protein</fullName>
    </recommendedName>
</protein>
<reference evidence="1" key="1">
    <citation type="submission" date="2020-10" db="EMBL/GenBank/DDBJ databases">
        <authorList>
            <person name="Gilroy R."/>
        </authorList>
    </citation>
    <scope>NUCLEOTIDE SEQUENCE</scope>
    <source>
        <strain evidence="1">10406</strain>
    </source>
</reference>
<accession>A0A9D1N9S3</accession>
<dbReference type="EMBL" id="DVOE01000050">
    <property type="protein sequence ID" value="HIU98864.1"/>
    <property type="molecule type" value="Genomic_DNA"/>
</dbReference>
<organism evidence="1 2">
    <name type="scientific">Candidatus Limadaptatus stercoripullorum</name>
    <dbReference type="NCBI Taxonomy" id="2840846"/>
    <lineage>
        <taxon>Bacteria</taxon>
        <taxon>Bacillati</taxon>
        <taxon>Bacillota</taxon>
        <taxon>Clostridia</taxon>
        <taxon>Eubacteriales</taxon>
        <taxon>Candidatus Limadaptatus</taxon>
    </lineage>
</organism>
<gene>
    <name evidence="1" type="ORF">IAC73_03365</name>
</gene>
<dbReference type="GO" id="GO:0008897">
    <property type="term" value="F:holo-[acyl-carrier-protein] synthase activity"/>
    <property type="evidence" value="ECO:0007669"/>
    <property type="project" value="InterPro"/>
</dbReference>
<evidence type="ECO:0000313" key="2">
    <source>
        <dbReference type="Proteomes" id="UP000886857"/>
    </source>
</evidence>
<reference evidence="1" key="2">
    <citation type="journal article" date="2021" name="PeerJ">
        <title>Extensive microbial diversity within the chicken gut microbiome revealed by metagenomics and culture.</title>
        <authorList>
            <person name="Gilroy R."/>
            <person name="Ravi A."/>
            <person name="Getino M."/>
            <person name="Pursley I."/>
            <person name="Horton D.L."/>
            <person name="Alikhan N.F."/>
            <person name="Baker D."/>
            <person name="Gharbi K."/>
            <person name="Hall N."/>
            <person name="Watson M."/>
            <person name="Adriaenssens E.M."/>
            <person name="Foster-Nyarko E."/>
            <person name="Jarju S."/>
            <person name="Secka A."/>
            <person name="Antonio M."/>
            <person name="Oren A."/>
            <person name="Chaudhuri R.R."/>
            <person name="La Ragione R."/>
            <person name="Hildebrand F."/>
            <person name="Pallen M.J."/>
        </authorList>
    </citation>
    <scope>NUCLEOTIDE SEQUENCE</scope>
    <source>
        <strain evidence="1">10406</strain>
    </source>
</reference>
<name>A0A9D1N9S3_9FIRM</name>